<evidence type="ECO:0000256" key="9">
    <source>
        <dbReference type="ARBA" id="ARBA00022840"/>
    </source>
</evidence>
<comment type="subcellular location">
    <subcellularLocation>
        <location evidence="2">Mitochondrion</location>
    </subcellularLocation>
</comment>
<dbReference type="EMBL" id="OB661069">
    <property type="protein sequence ID" value="CAD7227210.1"/>
    <property type="molecule type" value="Genomic_DNA"/>
</dbReference>
<dbReference type="GO" id="GO:0005524">
    <property type="term" value="F:ATP binding"/>
    <property type="evidence" value="ECO:0007669"/>
    <property type="project" value="UniProtKB-KW"/>
</dbReference>
<dbReference type="EC" id="2.8.1.14" evidence="4"/>
<name>A0A7R8ZKG1_9CRUS</name>
<dbReference type="OrthoDB" id="3685at2759"/>
<dbReference type="SUPFAM" id="SSF52402">
    <property type="entry name" value="Adenine nucleotide alpha hydrolases-like"/>
    <property type="match status" value="1"/>
</dbReference>
<evidence type="ECO:0000256" key="10">
    <source>
        <dbReference type="ARBA" id="ARBA00022884"/>
    </source>
</evidence>
<reference evidence="13" key="1">
    <citation type="submission" date="2020-11" db="EMBL/GenBank/DDBJ databases">
        <authorList>
            <person name="Tran Van P."/>
        </authorList>
    </citation>
    <scope>NUCLEOTIDE SEQUENCE</scope>
</reference>
<sequence>MRNWDLADDVGHCTADVEAEDAAWICKKLDIPFREVSFVKEYWNEVFSYLVSDYEAGFTPNPDILCNKRIKFDCFFNHAMENIQADAVATGHYARTSFGEDLQFYNPRRGVRLLKAMDQIKDQTFFLSQVNQWALQRSVFPLGDYTKEAVKKIAMAAGFQKIAQKPESAPACHHPSLYTNMFFTGMPHWIHSPPKRLLKDRAWECHMSYQFAVFYRGEECVGSARILRVGPSIYAEYLQKTGPRHLYIPLPSSSKDGKPSPY</sequence>
<comment type="function">
    <text evidence="1">Catalyzes the 2-thiolation of uridine at the wobble position (U34) of mitochondrial tRNA(Lys), tRNA(Glu) and tRNA(Gln). Required for the formation of 5-taurinomethyl-2-thiouridine (tm5s2U) of mitochondrial tRNA(Lys), tRNA(Glu), and tRNA(Gln) at the wobble position. ATP is required to activate the C2 atom of the wobble base.</text>
</comment>
<evidence type="ECO:0000256" key="1">
    <source>
        <dbReference type="ARBA" id="ARBA00003986"/>
    </source>
</evidence>
<evidence type="ECO:0000313" key="13">
    <source>
        <dbReference type="EMBL" id="CAD7227210.1"/>
    </source>
</evidence>
<keyword evidence="10" id="KW-0694">RNA-binding</keyword>
<protein>
    <recommendedName>
        <fullName evidence="4">tRNA-5-taurinomethyluridine 2-sulfurtransferase</fullName>
        <ecNumber evidence="4">2.8.1.14</ecNumber>
    </recommendedName>
</protein>
<gene>
    <name evidence="13" type="ORF">CTOB1V02_LOCUS5118</name>
</gene>
<evidence type="ECO:0000256" key="8">
    <source>
        <dbReference type="ARBA" id="ARBA00022741"/>
    </source>
</evidence>
<comment type="catalytic activity">
    <reaction evidence="12">
        <text>5-taurinomethyluridine(34) in tRNA + S-sulfanyl-L-cysteinyl-[protein] + AH2 + ATP = 5-taurinomethyl-2-thiouridine(34) in tRNA + L-cysteinyl-[protein] + A + AMP + diphosphate + H(+)</text>
        <dbReference type="Rhea" id="RHEA:47040"/>
        <dbReference type="Rhea" id="RHEA-COMP:10131"/>
        <dbReference type="Rhea" id="RHEA-COMP:11726"/>
        <dbReference type="Rhea" id="RHEA-COMP:11732"/>
        <dbReference type="Rhea" id="RHEA-COMP:11733"/>
        <dbReference type="ChEBI" id="CHEBI:13193"/>
        <dbReference type="ChEBI" id="CHEBI:15378"/>
        <dbReference type="ChEBI" id="CHEBI:17499"/>
        <dbReference type="ChEBI" id="CHEBI:29950"/>
        <dbReference type="ChEBI" id="CHEBI:30616"/>
        <dbReference type="ChEBI" id="CHEBI:33019"/>
        <dbReference type="ChEBI" id="CHEBI:61963"/>
        <dbReference type="ChEBI" id="CHEBI:87171"/>
        <dbReference type="ChEBI" id="CHEBI:87172"/>
        <dbReference type="ChEBI" id="CHEBI:456215"/>
        <dbReference type="EC" id="2.8.1.14"/>
    </reaction>
</comment>
<comment type="similarity">
    <text evidence="3">Belongs to the MnmA/TRMU family.</text>
</comment>
<keyword evidence="11" id="KW-1015">Disulfide bond</keyword>
<evidence type="ECO:0000256" key="3">
    <source>
        <dbReference type="ARBA" id="ARBA00006191"/>
    </source>
</evidence>
<dbReference type="GO" id="GO:0061708">
    <property type="term" value="F:tRNA-5-taurinomethyluridine 2-sulfurtransferase"/>
    <property type="evidence" value="ECO:0007669"/>
    <property type="project" value="UniProtKB-EC"/>
</dbReference>
<evidence type="ECO:0000256" key="2">
    <source>
        <dbReference type="ARBA" id="ARBA00004173"/>
    </source>
</evidence>
<keyword evidence="7" id="KW-0819">tRNA processing</keyword>
<keyword evidence="6" id="KW-0808">Transferase</keyword>
<dbReference type="PANTHER" id="PTHR11933">
    <property type="entry name" value="TRNA 5-METHYLAMINOMETHYL-2-THIOURIDYLATE -METHYLTRANSFERASE"/>
    <property type="match status" value="1"/>
</dbReference>
<dbReference type="Gene3D" id="3.40.50.620">
    <property type="entry name" value="HUPs"/>
    <property type="match status" value="1"/>
</dbReference>
<evidence type="ECO:0000256" key="4">
    <source>
        <dbReference type="ARBA" id="ARBA00011953"/>
    </source>
</evidence>
<dbReference type="GO" id="GO:0002143">
    <property type="term" value="P:tRNA wobble position uridine thiolation"/>
    <property type="evidence" value="ECO:0007669"/>
    <property type="project" value="TreeGrafter"/>
</dbReference>
<dbReference type="GO" id="GO:0005739">
    <property type="term" value="C:mitochondrion"/>
    <property type="evidence" value="ECO:0007669"/>
    <property type="project" value="UniProtKB-SubCell"/>
</dbReference>
<dbReference type="GO" id="GO:0000049">
    <property type="term" value="F:tRNA binding"/>
    <property type="evidence" value="ECO:0007669"/>
    <property type="project" value="UniProtKB-KW"/>
</dbReference>
<evidence type="ECO:0000256" key="6">
    <source>
        <dbReference type="ARBA" id="ARBA00022679"/>
    </source>
</evidence>
<proteinExistence type="inferred from homology"/>
<dbReference type="FunFam" id="3.40.50.620:FF:000104">
    <property type="entry name" value="Mitochondrial tRNA-specific 2-thiouridylase 1"/>
    <property type="match status" value="1"/>
</dbReference>
<dbReference type="AlphaFoldDB" id="A0A7R8ZKG1"/>
<organism evidence="13">
    <name type="scientific">Cyprideis torosa</name>
    <dbReference type="NCBI Taxonomy" id="163714"/>
    <lineage>
        <taxon>Eukaryota</taxon>
        <taxon>Metazoa</taxon>
        <taxon>Ecdysozoa</taxon>
        <taxon>Arthropoda</taxon>
        <taxon>Crustacea</taxon>
        <taxon>Oligostraca</taxon>
        <taxon>Ostracoda</taxon>
        <taxon>Podocopa</taxon>
        <taxon>Podocopida</taxon>
        <taxon>Cytherocopina</taxon>
        <taxon>Cytheroidea</taxon>
        <taxon>Cytherideidae</taxon>
        <taxon>Cyprideis</taxon>
    </lineage>
</organism>
<dbReference type="Pfam" id="PF03054">
    <property type="entry name" value="tRNA_Me_trans"/>
    <property type="match status" value="1"/>
</dbReference>
<accession>A0A7R8ZKG1</accession>
<keyword evidence="8" id="KW-0547">Nucleotide-binding</keyword>
<dbReference type="InterPro" id="IPR014729">
    <property type="entry name" value="Rossmann-like_a/b/a_fold"/>
</dbReference>
<dbReference type="PANTHER" id="PTHR11933:SF5">
    <property type="entry name" value="MITOCHONDRIAL TRNA-SPECIFIC 2-THIOURIDYLASE 1"/>
    <property type="match status" value="1"/>
</dbReference>
<keyword evidence="5" id="KW-0820">tRNA-binding</keyword>
<evidence type="ECO:0000256" key="5">
    <source>
        <dbReference type="ARBA" id="ARBA00022555"/>
    </source>
</evidence>
<evidence type="ECO:0000256" key="12">
    <source>
        <dbReference type="ARBA" id="ARBA00049564"/>
    </source>
</evidence>
<evidence type="ECO:0000256" key="11">
    <source>
        <dbReference type="ARBA" id="ARBA00023157"/>
    </source>
</evidence>
<keyword evidence="9" id="KW-0067">ATP-binding</keyword>
<evidence type="ECO:0000256" key="7">
    <source>
        <dbReference type="ARBA" id="ARBA00022694"/>
    </source>
</evidence>